<name>A0A7W6APD1_9HYPH</name>
<evidence type="ECO:0000313" key="3">
    <source>
        <dbReference type="Proteomes" id="UP000517759"/>
    </source>
</evidence>
<protein>
    <submittedName>
        <fullName evidence="2">Uncharacterized protein</fullName>
    </submittedName>
</protein>
<evidence type="ECO:0000313" key="2">
    <source>
        <dbReference type="EMBL" id="MBB3904994.1"/>
    </source>
</evidence>
<organism evidence="2 3">
    <name type="scientific">Methylobacterium brachythecii</name>
    <dbReference type="NCBI Taxonomy" id="1176177"/>
    <lineage>
        <taxon>Bacteria</taxon>
        <taxon>Pseudomonadati</taxon>
        <taxon>Pseudomonadota</taxon>
        <taxon>Alphaproteobacteria</taxon>
        <taxon>Hyphomicrobiales</taxon>
        <taxon>Methylobacteriaceae</taxon>
        <taxon>Methylobacterium</taxon>
    </lineage>
</organism>
<feature type="compositionally biased region" description="Low complexity" evidence="1">
    <location>
        <begin position="141"/>
        <end position="150"/>
    </location>
</feature>
<accession>A0A7W6APD1</accession>
<proteinExistence type="predicted"/>
<gene>
    <name evidence="2" type="ORF">GGR33_004520</name>
</gene>
<reference evidence="2 3" key="1">
    <citation type="submission" date="2020-08" db="EMBL/GenBank/DDBJ databases">
        <title>Genomic Encyclopedia of Type Strains, Phase IV (KMG-IV): sequencing the most valuable type-strain genomes for metagenomic binning, comparative biology and taxonomic classification.</title>
        <authorList>
            <person name="Goeker M."/>
        </authorList>
    </citation>
    <scope>NUCLEOTIDE SEQUENCE [LARGE SCALE GENOMIC DNA]</scope>
    <source>
        <strain evidence="2 3">DSM 24105</strain>
    </source>
</reference>
<dbReference type="AlphaFoldDB" id="A0A7W6APD1"/>
<sequence length="218" mass="22145">MAASAASVGSTCAEAPVIQARIIAASMPPRVMIAVRQAPDKAPSAMPPSSMRLPFSAARRATASSAASPIPAPSPALLICSAKPAAGAIITQVASPRLAAPLTPSTSGLPSGLPVMRWRTQPEAASMTPPAITATRRGRRQGSSSASSAGGLTGGSRLHRLSPPRGSGPDEPGRPRRGEGRIAAGRVERAIGISRRMLESKSPLCGLNDPRNGEACHS</sequence>
<evidence type="ECO:0000256" key="1">
    <source>
        <dbReference type="SAM" id="MobiDB-lite"/>
    </source>
</evidence>
<dbReference type="Proteomes" id="UP000517759">
    <property type="component" value="Unassembled WGS sequence"/>
</dbReference>
<comment type="caution">
    <text evidence="2">The sequence shown here is derived from an EMBL/GenBank/DDBJ whole genome shotgun (WGS) entry which is preliminary data.</text>
</comment>
<feature type="region of interest" description="Disordered" evidence="1">
    <location>
        <begin position="121"/>
        <end position="218"/>
    </location>
</feature>
<dbReference type="EMBL" id="JACIDN010000009">
    <property type="protein sequence ID" value="MBB3904994.1"/>
    <property type="molecule type" value="Genomic_DNA"/>
</dbReference>
<feature type="compositionally biased region" description="Low complexity" evidence="1">
    <location>
        <begin position="181"/>
        <end position="193"/>
    </location>
</feature>
<feature type="compositionally biased region" description="Basic and acidic residues" evidence="1">
    <location>
        <begin position="171"/>
        <end position="180"/>
    </location>
</feature>